<comment type="caution">
    <text evidence="1">The sequence shown here is derived from an EMBL/GenBank/DDBJ whole genome shotgun (WGS) entry which is preliminary data.</text>
</comment>
<sequence length="189" mass="22127">MVGLPVLETLLILGTRYGNIKGLQLGKLFVDMLLRHYTGQRICSNSIPMLNRTNFKLWKEAVEIMLRCIDLDLAHWIKEPIPTLDNLHEVKIEKWECSNQIALFQKRFETLFLKVKGRGNIREYIIKMSNLATKLKSLKLGLSEDLIVHLVLILLPIHIGQFKVSYNTRKDKWSLNEFISHYVQKEERL</sequence>
<accession>A0A371E7F2</accession>
<evidence type="ECO:0000313" key="2">
    <source>
        <dbReference type="Proteomes" id="UP000257109"/>
    </source>
</evidence>
<dbReference type="EMBL" id="QJKJ01015778">
    <property type="protein sequence ID" value="RDX61962.1"/>
    <property type="molecule type" value="Genomic_DNA"/>
</dbReference>
<organism evidence="1 2">
    <name type="scientific">Mucuna pruriens</name>
    <name type="common">Velvet bean</name>
    <name type="synonym">Dolichos pruriens</name>
    <dbReference type="NCBI Taxonomy" id="157652"/>
    <lineage>
        <taxon>Eukaryota</taxon>
        <taxon>Viridiplantae</taxon>
        <taxon>Streptophyta</taxon>
        <taxon>Embryophyta</taxon>
        <taxon>Tracheophyta</taxon>
        <taxon>Spermatophyta</taxon>
        <taxon>Magnoliopsida</taxon>
        <taxon>eudicotyledons</taxon>
        <taxon>Gunneridae</taxon>
        <taxon>Pentapetalae</taxon>
        <taxon>rosids</taxon>
        <taxon>fabids</taxon>
        <taxon>Fabales</taxon>
        <taxon>Fabaceae</taxon>
        <taxon>Papilionoideae</taxon>
        <taxon>50 kb inversion clade</taxon>
        <taxon>NPAAA clade</taxon>
        <taxon>indigoferoid/millettioid clade</taxon>
        <taxon>Phaseoleae</taxon>
        <taxon>Mucuna</taxon>
    </lineage>
</organism>
<feature type="non-terminal residue" evidence="1">
    <location>
        <position position="1"/>
    </location>
</feature>
<evidence type="ECO:0000313" key="1">
    <source>
        <dbReference type="EMBL" id="RDX61962.1"/>
    </source>
</evidence>
<name>A0A371E7F2_MUCPR</name>
<protein>
    <submittedName>
        <fullName evidence="1">Uncharacterized protein</fullName>
    </submittedName>
</protein>
<proteinExistence type="predicted"/>
<keyword evidence="2" id="KW-1185">Reference proteome</keyword>
<gene>
    <name evidence="1" type="ORF">CR513_59759</name>
</gene>
<reference evidence="1" key="1">
    <citation type="submission" date="2018-05" db="EMBL/GenBank/DDBJ databases">
        <title>Draft genome of Mucuna pruriens seed.</title>
        <authorList>
            <person name="Nnadi N.E."/>
            <person name="Vos R."/>
            <person name="Hasami M.H."/>
            <person name="Devisetty U.K."/>
            <person name="Aguiy J.C."/>
        </authorList>
    </citation>
    <scope>NUCLEOTIDE SEQUENCE [LARGE SCALE GENOMIC DNA]</scope>
    <source>
        <strain evidence="1">JCA_2017</strain>
    </source>
</reference>
<dbReference type="OrthoDB" id="1428668at2759"/>
<dbReference type="Proteomes" id="UP000257109">
    <property type="component" value="Unassembled WGS sequence"/>
</dbReference>
<dbReference type="AlphaFoldDB" id="A0A371E7F2"/>